<evidence type="ECO:0000256" key="2">
    <source>
        <dbReference type="SAM" id="Phobius"/>
    </source>
</evidence>
<dbReference type="Proteomes" id="UP000435304">
    <property type="component" value="Unassembled WGS sequence"/>
</dbReference>
<keyword evidence="2" id="KW-0812">Transmembrane</keyword>
<gene>
    <name evidence="3" type="ORF">GC722_11890</name>
</gene>
<feature type="region of interest" description="Disordered" evidence="1">
    <location>
        <begin position="1"/>
        <end position="31"/>
    </location>
</feature>
<feature type="transmembrane region" description="Helical" evidence="2">
    <location>
        <begin position="741"/>
        <end position="760"/>
    </location>
</feature>
<keyword evidence="3" id="KW-0808">Transferase</keyword>
<feature type="transmembrane region" description="Helical" evidence="2">
    <location>
        <begin position="708"/>
        <end position="729"/>
    </location>
</feature>
<comment type="caution">
    <text evidence="3">The sequence shown here is derived from an EMBL/GenBank/DDBJ whole genome shotgun (WGS) entry which is preliminary data.</text>
</comment>
<feature type="transmembrane region" description="Helical" evidence="2">
    <location>
        <begin position="578"/>
        <end position="598"/>
    </location>
</feature>
<dbReference type="EMBL" id="WPCU01000007">
    <property type="protein sequence ID" value="MVA76718.1"/>
    <property type="molecule type" value="Genomic_DNA"/>
</dbReference>
<feature type="transmembrane region" description="Helical" evidence="2">
    <location>
        <begin position="772"/>
        <end position="791"/>
    </location>
</feature>
<dbReference type="PANTHER" id="PTHR43685:SF3">
    <property type="entry name" value="SLR2126 PROTEIN"/>
    <property type="match status" value="1"/>
</dbReference>
<dbReference type="RefSeq" id="WP_197430073.1">
    <property type="nucleotide sequence ID" value="NZ_WPCU01000007.1"/>
</dbReference>
<keyword evidence="2" id="KW-1133">Transmembrane helix</keyword>
<keyword evidence="4" id="KW-1185">Reference proteome</keyword>
<evidence type="ECO:0000313" key="3">
    <source>
        <dbReference type="EMBL" id="MVA76718.1"/>
    </source>
</evidence>
<dbReference type="Gene3D" id="3.90.550.10">
    <property type="entry name" value="Spore Coat Polysaccharide Biosynthesis Protein SpsA, Chain A"/>
    <property type="match status" value="1"/>
</dbReference>
<dbReference type="SUPFAM" id="SSF53448">
    <property type="entry name" value="Nucleotide-diphospho-sugar transferases"/>
    <property type="match status" value="1"/>
</dbReference>
<organism evidence="3 4">
    <name type="scientific">Auraticoccus cholistanensis</name>
    <dbReference type="NCBI Taxonomy" id="2656650"/>
    <lineage>
        <taxon>Bacteria</taxon>
        <taxon>Bacillati</taxon>
        <taxon>Actinomycetota</taxon>
        <taxon>Actinomycetes</taxon>
        <taxon>Propionibacteriales</taxon>
        <taxon>Propionibacteriaceae</taxon>
        <taxon>Auraticoccus</taxon>
    </lineage>
</organism>
<feature type="transmembrane region" description="Helical" evidence="2">
    <location>
        <begin position="451"/>
        <end position="474"/>
    </location>
</feature>
<feature type="transmembrane region" description="Helical" evidence="2">
    <location>
        <begin position="548"/>
        <end position="566"/>
    </location>
</feature>
<dbReference type="InterPro" id="IPR050834">
    <property type="entry name" value="Glycosyltransf_2"/>
</dbReference>
<dbReference type="AlphaFoldDB" id="A0A6A9UVK0"/>
<feature type="transmembrane region" description="Helical" evidence="2">
    <location>
        <begin position="525"/>
        <end position="542"/>
    </location>
</feature>
<dbReference type="Pfam" id="PF13641">
    <property type="entry name" value="Glyco_tranf_2_3"/>
    <property type="match status" value="1"/>
</dbReference>
<feature type="transmembrane region" description="Helical" evidence="2">
    <location>
        <begin position="610"/>
        <end position="639"/>
    </location>
</feature>
<evidence type="ECO:0000256" key="1">
    <source>
        <dbReference type="SAM" id="MobiDB-lite"/>
    </source>
</evidence>
<feature type="compositionally biased region" description="Basic and acidic residues" evidence="1">
    <location>
        <begin position="999"/>
        <end position="1017"/>
    </location>
</feature>
<protein>
    <submittedName>
        <fullName evidence="3">Glycosyltransferase</fullName>
    </submittedName>
</protein>
<accession>A0A6A9UVK0</accession>
<keyword evidence="2" id="KW-0472">Membrane</keyword>
<dbReference type="PANTHER" id="PTHR43685">
    <property type="entry name" value="GLYCOSYLTRANSFERASE"/>
    <property type="match status" value="1"/>
</dbReference>
<feature type="region of interest" description="Disordered" evidence="1">
    <location>
        <begin position="994"/>
        <end position="1017"/>
    </location>
</feature>
<dbReference type="GO" id="GO:0016740">
    <property type="term" value="F:transferase activity"/>
    <property type="evidence" value="ECO:0007669"/>
    <property type="project" value="UniProtKB-KW"/>
</dbReference>
<reference evidence="3 4" key="1">
    <citation type="submission" date="2019-12" db="EMBL/GenBank/DDBJ databases">
        <title>Auraticoccus cholistani sp. nov., an actinomycete isolated from soil of Cholistan desert.</title>
        <authorList>
            <person name="Cheema M.T."/>
        </authorList>
    </citation>
    <scope>NUCLEOTIDE SEQUENCE [LARGE SCALE GENOMIC DNA]</scope>
    <source>
        <strain evidence="3 4">F435</strain>
    </source>
</reference>
<evidence type="ECO:0000313" key="4">
    <source>
        <dbReference type="Proteomes" id="UP000435304"/>
    </source>
</evidence>
<name>A0A6A9UVK0_9ACTN</name>
<feature type="transmembrane region" description="Helical" evidence="2">
    <location>
        <begin position="646"/>
        <end position="663"/>
    </location>
</feature>
<feature type="transmembrane region" description="Helical" evidence="2">
    <location>
        <begin position="803"/>
        <end position="822"/>
    </location>
</feature>
<dbReference type="InterPro" id="IPR029044">
    <property type="entry name" value="Nucleotide-diphossugar_trans"/>
</dbReference>
<proteinExistence type="predicted"/>
<sequence>MVSDRIEPGDPAGTLPEPEPVVPPGLEDTTDATTSAFAAAWARHDEPGEEPEPVDLSGEHVTAVLVAHDSATWLPSALTSLATLDPPPDRLVVVDNTPGGPSGELLQQAVRDGVVDLLVDGDPGHGFADAVAAGLQAAERAARAQTATAARAVPRREWIWLLHDDVVATPEVLGELLRHVVAAGDVDITGPTLLRPSRANQPRRLWDTGISVSGTGRAVASAETGEVLQGQLDRPERVLGLSTCGLLVRREVWDALGGLAPEVPVFRDGVELGWRATRAGFTVTTTPTALLVHRRVGRAGLRPASAATAHPAAVDRSLGMATVWAHRRGAAAALTSVRLVWGCLLRMVGFVLGKAPDRAADEWRALRHFLGSRPARQRLRQRVEQAPVAGAGVDRAQRLRPRWWHSLAVGAEWAAGAVSDRFRALSGHPDTSLDELTGDDFAGREDAAPPWWRTPLLLLVALVAVAGVFGRWVVPGVLTSTQLLPGPAGFEASWSRYLDGPEGLGPPWLGLLALLATPLGGHADWVVVVLLAGGVVLAWAAARAALRSLGVGGATLLGCATVWALLPTVLGAAQRGSLLAAGWAVALPLLVVAGHRMVRRSGLESTRGAFGVALSLLVLAALLPALLLPAAVLAAVLAWRRLRLRWRALVAVGAPLLLLSPWLPDLLARPGRALTGPDPVLAPSEPVAAWRLLLGQTPGAAWSDGGPVPLLVCGSLCGLLWLLALVALVRRGTDRPVLAGWAVALTALLAAVVVSRLVVAVPPYGDPARPEVTGWLLLGFGGLLVAAARGLSGLPAPVLLRRAVSVLCVLTLLGVGTLWWVFDGLTGPVQRRDAAVPAFIATAMEQTPVRTLAVELGQGEPRWNLLSGDGPRLGDTERGTGVTAAERDELARTVVRLVGTGGDEQLSARLAELGVGYLWVTGADPAAVTAIGTTPGLQVGSDVEGSRVWTVTAAPVRAPQPPDGPRAGVTALALLQLLGLLAVVVMAAPALSREDEEELVARRGRDAGARPVEEERR</sequence>